<evidence type="ECO:0000256" key="1">
    <source>
        <dbReference type="ARBA" id="ARBA00004162"/>
    </source>
</evidence>
<evidence type="ECO:0000256" key="3">
    <source>
        <dbReference type="ARBA" id="ARBA00022475"/>
    </source>
</evidence>
<dbReference type="InterPro" id="IPR003400">
    <property type="entry name" value="ExbD"/>
</dbReference>
<evidence type="ECO:0000256" key="5">
    <source>
        <dbReference type="ARBA" id="ARBA00022989"/>
    </source>
</evidence>
<keyword evidence="5 8" id="KW-1133">Transmembrane helix</keyword>
<accession>A0ABR5DH91</accession>
<evidence type="ECO:0000256" key="7">
    <source>
        <dbReference type="RuleBase" id="RU003879"/>
    </source>
</evidence>
<proteinExistence type="inferred from homology"/>
<dbReference type="PANTHER" id="PTHR30558">
    <property type="entry name" value="EXBD MEMBRANE COMPONENT OF PMF-DRIVEN MACROMOLECULE IMPORT SYSTEM"/>
    <property type="match status" value="1"/>
</dbReference>
<keyword evidence="4 7" id="KW-0812">Transmembrane</keyword>
<evidence type="ECO:0008006" key="11">
    <source>
        <dbReference type="Google" id="ProtNLM"/>
    </source>
</evidence>
<keyword evidence="3" id="KW-1003">Cell membrane</keyword>
<evidence type="ECO:0000256" key="2">
    <source>
        <dbReference type="ARBA" id="ARBA00005811"/>
    </source>
</evidence>
<comment type="subcellular location">
    <subcellularLocation>
        <location evidence="1">Cell membrane</location>
        <topology evidence="1">Single-pass membrane protein</topology>
    </subcellularLocation>
    <subcellularLocation>
        <location evidence="7">Cell membrane</location>
        <topology evidence="7">Single-pass type II membrane protein</topology>
    </subcellularLocation>
</comment>
<keyword evidence="6 8" id="KW-0472">Membrane</keyword>
<gene>
    <name evidence="9" type="ORF">MB09_10915</name>
</gene>
<evidence type="ECO:0000313" key="10">
    <source>
        <dbReference type="Proteomes" id="UP000033497"/>
    </source>
</evidence>
<evidence type="ECO:0000313" key="9">
    <source>
        <dbReference type="EMBL" id="KJJ38128.1"/>
    </source>
</evidence>
<name>A0ABR5DH91_9FLAO</name>
<keyword evidence="10" id="KW-1185">Reference proteome</keyword>
<reference evidence="9 10" key="1">
    <citation type="submission" date="2014-10" db="EMBL/GenBank/DDBJ databases">
        <title>Genome sequencing of Vitellibacter vladivostokensis KMM 3516.</title>
        <authorList>
            <person name="Thevarajoo S."/>
            <person name="Selvaratnam C."/>
            <person name="Goh K.M."/>
            <person name="Chong C.S."/>
        </authorList>
    </citation>
    <scope>NUCLEOTIDE SEQUENCE [LARGE SCALE GENOMIC DNA]</scope>
    <source>
        <strain evidence="9 10">KMM 3516</strain>
    </source>
</reference>
<dbReference type="EMBL" id="JSVU01000006">
    <property type="protein sequence ID" value="KJJ38128.1"/>
    <property type="molecule type" value="Genomic_DNA"/>
</dbReference>
<dbReference type="Pfam" id="PF02472">
    <property type="entry name" value="ExbD"/>
    <property type="match status" value="1"/>
</dbReference>
<comment type="similarity">
    <text evidence="2 7">Belongs to the ExbD/TolR family.</text>
</comment>
<evidence type="ECO:0000256" key="8">
    <source>
        <dbReference type="SAM" id="Phobius"/>
    </source>
</evidence>
<keyword evidence="7" id="KW-0813">Transport</keyword>
<comment type="caution">
    <text evidence="9">The sequence shown here is derived from an EMBL/GenBank/DDBJ whole genome shotgun (WGS) entry which is preliminary data.</text>
</comment>
<feature type="transmembrane region" description="Helical" evidence="8">
    <location>
        <begin position="12"/>
        <end position="31"/>
    </location>
</feature>
<dbReference type="RefSeq" id="WP_045080944.1">
    <property type="nucleotide sequence ID" value="NZ_JSVU01000006.1"/>
</dbReference>
<evidence type="ECO:0000256" key="4">
    <source>
        <dbReference type="ARBA" id="ARBA00022692"/>
    </source>
</evidence>
<keyword evidence="7" id="KW-0653">Protein transport</keyword>
<protein>
    <recommendedName>
        <fullName evidence="11">Biopolymer transporter ExbD</fullName>
    </recommendedName>
</protein>
<evidence type="ECO:0000256" key="6">
    <source>
        <dbReference type="ARBA" id="ARBA00023136"/>
    </source>
</evidence>
<organism evidence="9 10">
    <name type="scientific">Aequorivita vladivostokensis</name>
    <dbReference type="NCBI Taxonomy" id="171194"/>
    <lineage>
        <taxon>Bacteria</taxon>
        <taxon>Pseudomonadati</taxon>
        <taxon>Bacteroidota</taxon>
        <taxon>Flavobacteriia</taxon>
        <taxon>Flavobacteriales</taxon>
        <taxon>Flavobacteriaceae</taxon>
        <taxon>Aequorivita</taxon>
    </lineage>
</organism>
<dbReference type="Proteomes" id="UP000033497">
    <property type="component" value="Unassembled WGS sequence"/>
</dbReference>
<dbReference type="PANTHER" id="PTHR30558:SF3">
    <property type="entry name" value="BIOPOLYMER TRANSPORT PROTEIN EXBD-RELATED"/>
    <property type="match status" value="1"/>
</dbReference>
<sequence length="181" mass="20283">MRNSTSPSVNAGSMADIAFLLLIFFLVTSMIPNDKGIARNLPQACPPGADCNIPIKKNNLFTIQVNEKGEIMANETPINIDELKANLKAFIDNNADKTCNYCKGEQFAEASDNPKKASISLSIHREAPYQSFITVQDEIAKAYFELRETYVAEFLKTDIDKITDEQLKNVQEAYPFRIIKL</sequence>